<organism evidence="2 3">
    <name type="scientific">Paragonimus skrjabini miyazakii</name>
    <dbReference type="NCBI Taxonomy" id="59628"/>
    <lineage>
        <taxon>Eukaryota</taxon>
        <taxon>Metazoa</taxon>
        <taxon>Spiralia</taxon>
        <taxon>Lophotrochozoa</taxon>
        <taxon>Platyhelminthes</taxon>
        <taxon>Trematoda</taxon>
        <taxon>Digenea</taxon>
        <taxon>Plagiorchiida</taxon>
        <taxon>Troglotremata</taxon>
        <taxon>Troglotrematidae</taxon>
        <taxon>Paragonimus</taxon>
    </lineage>
</organism>
<feature type="region of interest" description="Disordered" evidence="1">
    <location>
        <begin position="296"/>
        <end position="320"/>
    </location>
</feature>
<name>A0A8S9Z218_9TREM</name>
<keyword evidence="3" id="KW-1185">Reference proteome</keyword>
<feature type="compositionally biased region" description="Polar residues" evidence="1">
    <location>
        <begin position="42"/>
        <end position="53"/>
    </location>
</feature>
<dbReference type="AlphaFoldDB" id="A0A8S9Z218"/>
<sequence length="418" mass="46141">MAVPPTTRPFTLRDFLSLSGLAASTTPLSPMVASGVQARSTSSTNFVSSQKGMTQWKMDPSRSSQNTVDLPRFTMRHSQLSSEAALNRTGENVYAAKQLTALNILTNKQLSQTRPLLRRSNTVGASNIGTRLPNSVWQESTPHDLHVKRSGNVPLSSQNYLNLKDTGRKSLTNAEVVRSVADRVNSQQLIRQLLAQTARTTSNVSFRGIQQTDQSPTERVMRKFGHPNTSSLDRNTTVYPRDDLIRQNQLTADAMLHVRNVHADSYDAAVKGSAPSGSFTSPIIRRARLRREYTIDGGTGSVSQTPQSTVCVSPKQHGQRLEENEKSIREPGFKLPSSNQHAGQSFMRESVDDRAPEELYFTSDRFQGAPSMKSVGGLALDMRVRALGTKQCSNKYTGRIFFSNCLKCHYRCGSQAGM</sequence>
<feature type="region of interest" description="Disordered" evidence="1">
    <location>
        <begin position="42"/>
        <end position="67"/>
    </location>
</feature>
<dbReference type="InterPro" id="IPR006311">
    <property type="entry name" value="TAT_signal"/>
</dbReference>
<evidence type="ECO:0000313" key="3">
    <source>
        <dbReference type="Proteomes" id="UP000822476"/>
    </source>
</evidence>
<dbReference type="OrthoDB" id="6281281at2759"/>
<feature type="compositionally biased region" description="Polar residues" evidence="1">
    <location>
        <begin position="301"/>
        <end position="311"/>
    </location>
</feature>
<dbReference type="Proteomes" id="UP000822476">
    <property type="component" value="Unassembled WGS sequence"/>
</dbReference>
<accession>A0A8S9Z218</accession>
<dbReference type="EMBL" id="JTDE01001216">
    <property type="protein sequence ID" value="KAF7259403.1"/>
    <property type="molecule type" value="Genomic_DNA"/>
</dbReference>
<feature type="region of interest" description="Disordered" evidence="1">
    <location>
        <begin position="325"/>
        <end position="344"/>
    </location>
</feature>
<reference evidence="2" key="1">
    <citation type="submission" date="2019-07" db="EMBL/GenBank/DDBJ databases">
        <title>Annotation for the trematode Paragonimus miyazaki's.</title>
        <authorList>
            <person name="Choi Y.-J."/>
        </authorList>
    </citation>
    <scope>NUCLEOTIDE SEQUENCE</scope>
    <source>
        <strain evidence="2">Japan</strain>
    </source>
</reference>
<gene>
    <name evidence="2" type="ORF">EG68_03245</name>
</gene>
<evidence type="ECO:0000313" key="2">
    <source>
        <dbReference type="EMBL" id="KAF7259403.1"/>
    </source>
</evidence>
<evidence type="ECO:0000256" key="1">
    <source>
        <dbReference type="SAM" id="MobiDB-lite"/>
    </source>
</evidence>
<dbReference type="PROSITE" id="PS51318">
    <property type="entry name" value="TAT"/>
    <property type="match status" value="1"/>
</dbReference>
<comment type="caution">
    <text evidence="2">The sequence shown here is derived from an EMBL/GenBank/DDBJ whole genome shotgun (WGS) entry which is preliminary data.</text>
</comment>
<proteinExistence type="predicted"/>
<protein>
    <submittedName>
        <fullName evidence="2">Uncharacterized protein</fullName>
    </submittedName>
</protein>